<dbReference type="SMART" id="SM00634">
    <property type="entry name" value="BID_1"/>
    <property type="match status" value="2"/>
</dbReference>
<keyword evidence="4" id="KW-0732">Signal</keyword>
<keyword evidence="6" id="KW-1133">Transmembrane helix</keyword>
<dbReference type="InterPro" id="IPR008964">
    <property type="entry name" value="Invasin/intimin_cell_adhesion"/>
</dbReference>
<dbReference type="Gene3D" id="2.60.40.10">
    <property type="entry name" value="Immunoglobulins"/>
    <property type="match status" value="5"/>
</dbReference>
<feature type="domain" description="Big-1" evidence="7">
    <location>
        <begin position="1370"/>
        <end position="1468"/>
    </location>
</feature>
<feature type="compositionally biased region" description="Polar residues" evidence="5">
    <location>
        <begin position="1006"/>
        <end position="1018"/>
    </location>
</feature>
<gene>
    <name evidence="8" type="ORF">EBQ34_12120</name>
</gene>
<organism evidence="8 9">
    <name type="scientific">Vandammella animalimorsus</name>
    <dbReference type="NCBI Taxonomy" id="2029117"/>
    <lineage>
        <taxon>Bacteria</taxon>
        <taxon>Pseudomonadati</taxon>
        <taxon>Pseudomonadota</taxon>
        <taxon>Betaproteobacteria</taxon>
        <taxon>Burkholderiales</taxon>
        <taxon>Comamonadaceae</taxon>
        <taxon>Vandammella</taxon>
    </lineage>
</organism>
<accession>A0A3M6R5P6</accession>
<protein>
    <submittedName>
        <fullName evidence="8">DUF11 domain-containing protein</fullName>
    </submittedName>
</protein>
<dbReference type="InterPro" id="IPR001434">
    <property type="entry name" value="OmcB-like_DUF11"/>
</dbReference>
<dbReference type="Proteomes" id="UP000275180">
    <property type="component" value="Unassembled WGS sequence"/>
</dbReference>
<evidence type="ECO:0000256" key="5">
    <source>
        <dbReference type="SAM" id="MobiDB-lite"/>
    </source>
</evidence>
<dbReference type="InterPro" id="IPR013783">
    <property type="entry name" value="Ig-like_fold"/>
</dbReference>
<name>A0A3M6R5P6_9BURK</name>
<evidence type="ECO:0000256" key="1">
    <source>
        <dbReference type="ARBA" id="ARBA00004613"/>
    </source>
</evidence>
<keyword evidence="6" id="KW-0472">Membrane</keyword>
<comment type="similarity">
    <text evidence="2">Belongs to the intimin/invasin family.</text>
</comment>
<dbReference type="SUPFAM" id="SSF117074">
    <property type="entry name" value="Hypothetical protein PA1324"/>
    <property type="match status" value="1"/>
</dbReference>
<dbReference type="InterPro" id="IPR003344">
    <property type="entry name" value="Big_1_dom"/>
</dbReference>
<dbReference type="Pfam" id="PF01345">
    <property type="entry name" value="DUF11"/>
    <property type="match status" value="1"/>
</dbReference>
<feature type="compositionally biased region" description="Polar residues" evidence="5">
    <location>
        <begin position="1485"/>
        <end position="1496"/>
    </location>
</feature>
<proteinExistence type="inferred from homology"/>
<sequence>MRPSLVAREARTLGFDAPHAPRLGFGLFLLYVICLFSAPVFRMLQKVAWGESYGARGAQGASWRVALRLVDPVSAAVLADGRPCMGAGGGAVCAEVKIVIEQKLSLERQAFDARMVITNGLPDQKLQDVRVELLFMDANNNPLTATSDPSAVGAPFFYRTDHLSGIQSLDGGTIHEGQAANIHWLIIPAQGTGGNTPEGKLYYVGAKLSYTLGGKSETVEVTPEFIVVRPQPLLQLDYFLPRDVHGDDAFTPEVEPPEPFTLGVRIRNVGAGASYKTSIDTAQPRIVENDLGLLIGFEILSGFVADQPAGKSLLLDFGDIAGGETATGRWNMQTTLSGKFVEFDARFSHADALGGAVTSLIRDVHAHTLVRDVRVDLPGRDLIRDFLARDGDVLRVYESDGVDTAVLDQSAHARLSTQGGDAATLRFPAVATGLAYAKVADPHRGQRPIGPVLRSDGRIVPVENVWLSRERDDNRQWRHYINLFDANTPGEYRLGFAASQHAQLSGQVYQDGNGNGIREQGEAPIGAVAVQLQGTQTASGAAVAVTAHTEADGSFQFVGLEPGLYNLAVAQVAGLVDGNSLAGNAGGNAAPGLISGIQLGAGSQAQGYAFSKRRGAPGAVGEQADLTITLKTSAQAVRVGEKITATLQALNQGPATVSDAAVQLALPGQVAIRAWQASRGSLEQGKWTLGALASGDTATLTLELEVLPTQAQHLLLNAVIGAALTDPRPSDNSSSARVQIEDAQTLLAEQTLQQGMRALVYVACPDAVANCPAAQQQAVQQLLGAQGWEAMIVTSPQAYAQALRSGHYSLLWLHGDLSHWAQQWIAETQAAAMRGATLVLDGLPHAHSATLAGLWKGGYGNAPLQGAQTLRIDGGATGPASIPLSGPAWALQTGRGQAVARYSSGEPAVLSANAGLGMVYAAGFELLGQAASQPALAQWLAEELAQRLAPPVVEPMLAAAQVELLTTIHNRGDAPRELQLSTAWPSGAAIAQADPAPSSAQADQATWRSSHGAGQQSRTVARITLPPQAQASVLHSALSDTQTAQELQQWQFAVRTVDLAAVQAQVDDLLSAAGQQPALADIRTAVQAARTAWDAGQTEQALTELAAAFVLADALDGLASQQALQIALAQWLGLAAADGAAVPQPGHGIEAHAGWGQSALVGEAFAQVLAARVTDADQRPVAGVQVRFVLPDGGASARFVGAGLQATAYTDAQGLAHAPVMQANATAGRFEALAQLPDMAGVAPARFGLTNLAADAQPLALDVLAGHGQSARIHQTFAQTLQVRVRNGQGQPVAAQEVLFTLPERGASARFAGGLLQARALTDAQGLAHSPALTANGQQGRYHATASAAGALHAVQFVLENLAPAAPIHTLAVHGGDGQAATVHTPYAQPLQVRVTNAQGQPVAGHRVRFSAPASGPSVFFAGDVTQAEALTDAQGVATAPAMHANAQAGAFAVLASAAQVHEGAALRLRNQPAQAPDERRFSAATPTGTGAVSVSISGGGPQCRFNPANTSVRRAQGLLPLFEVLLFPHGVLDFELVGCEPGSTVTVSTEWPDLQHITGYLKYGPTPGSQGRSVWYAPNQLHIAGRAIRYAITDGDLGDDDLVANGRIRDPGGPVIQFGPLPGVGQPPQGARPIPIGGVVWLLGAAMGLVLLTRMRWRPERRSSGKP</sequence>
<evidence type="ECO:0000313" key="8">
    <source>
        <dbReference type="EMBL" id="RMX10627.1"/>
    </source>
</evidence>
<comment type="subcellular location">
    <subcellularLocation>
        <location evidence="1">Secreted</location>
    </subcellularLocation>
</comment>
<keyword evidence="6" id="KW-0812">Transmembrane</keyword>
<evidence type="ECO:0000256" key="6">
    <source>
        <dbReference type="SAM" id="Phobius"/>
    </source>
</evidence>
<reference evidence="8 9" key="1">
    <citation type="submission" date="2018-10" db="EMBL/GenBank/DDBJ databases">
        <title>Comamonadaceae CDC group NO-1 genome sequencing and assembly.</title>
        <authorList>
            <person name="Bernier A.-M."/>
            <person name="Bernard K."/>
        </authorList>
    </citation>
    <scope>NUCLEOTIDE SEQUENCE [LARGE SCALE GENOMIC DNA]</scope>
    <source>
        <strain evidence="8 9">NML180582</strain>
    </source>
</reference>
<feature type="region of interest" description="Disordered" evidence="5">
    <location>
        <begin position="990"/>
        <end position="1018"/>
    </location>
</feature>
<dbReference type="InterPro" id="IPR053784">
    <property type="entry name" value="Choice_anch_U_dom"/>
</dbReference>
<feature type="region of interest" description="Disordered" evidence="5">
    <location>
        <begin position="1471"/>
        <end position="1496"/>
    </location>
</feature>
<evidence type="ECO:0000259" key="7">
    <source>
        <dbReference type="SMART" id="SM00634"/>
    </source>
</evidence>
<dbReference type="Pfam" id="PF17210">
    <property type="entry name" value="SdrD_B"/>
    <property type="match status" value="1"/>
</dbReference>
<dbReference type="EMBL" id="RDQJ01000022">
    <property type="protein sequence ID" value="RMX10627.1"/>
    <property type="molecule type" value="Genomic_DNA"/>
</dbReference>
<evidence type="ECO:0000256" key="3">
    <source>
        <dbReference type="ARBA" id="ARBA00022525"/>
    </source>
</evidence>
<evidence type="ECO:0000256" key="2">
    <source>
        <dbReference type="ARBA" id="ARBA00010116"/>
    </source>
</evidence>
<comment type="caution">
    <text evidence="8">The sequence shown here is derived from an EMBL/GenBank/DDBJ whole genome shotgun (WGS) entry which is preliminary data.</text>
</comment>
<dbReference type="NCBIfam" id="NF041766">
    <property type="entry name" value="choice_anch_U"/>
    <property type="match status" value="1"/>
</dbReference>
<feature type="compositionally biased region" description="Low complexity" evidence="5">
    <location>
        <begin position="990"/>
        <end position="1005"/>
    </location>
</feature>
<evidence type="ECO:0000313" key="9">
    <source>
        <dbReference type="Proteomes" id="UP000275180"/>
    </source>
</evidence>
<dbReference type="InterPro" id="IPR033764">
    <property type="entry name" value="Sdr_B"/>
</dbReference>
<feature type="transmembrane region" description="Helical" evidence="6">
    <location>
        <begin position="20"/>
        <end position="41"/>
    </location>
</feature>
<dbReference type="GO" id="GO:0005576">
    <property type="term" value="C:extracellular region"/>
    <property type="evidence" value="ECO:0007669"/>
    <property type="project" value="UniProtKB-SubCell"/>
</dbReference>
<dbReference type="OrthoDB" id="8612880at2"/>
<dbReference type="SUPFAM" id="SSF49373">
    <property type="entry name" value="Invasin/intimin cell-adhesion fragments"/>
    <property type="match status" value="3"/>
</dbReference>
<keyword evidence="3" id="KW-0964">Secreted</keyword>
<feature type="transmembrane region" description="Helical" evidence="6">
    <location>
        <begin position="1635"/>
        <end position="1653"/>
    </location>
</feature>
<evidence type="ECO:0000256" key="4">
    <source>
        <dbReference type="ARBA" id="ARBA00022729"/>
    </source>
</evidence>
<feature type="domain" description="Big-1" evidence="7">
    <location>
        <begin position="1148"/>
        <end position="1246"/>
    </location>
</feature>